<sequence length="104" mass="11870">MEIKHTDFNRDTLNQRMHLYEKGQTKVKMGHVIIPTGARFPATASKSNPEEEFSYLVKGKLIGEIEDQAFTMTAGDFIHIPAGHQQWCQNVGDEEVYIVYTLVE</sequence>
<gene>
    <name evidence="2" type="ORF">NRE15_10430</name>
</gene>
<protein>
    <submittedName>
        <fullName evidence="2">Cupin domain-containing protein</fullName>
    </submittedName>
</protein>
<dbReference type="Pfam" id="PF07883">
    <property type="entry name" value="Cupin_2"/>
    <property type="match status" value="1"/>
</dbReference>
<dbReference type="SUPFAM" id="SSF51182">
    <property type="entry name" value="RmlC-like cupins"/>
    <property type="match status" value="1"/>
</dbReference>
<reference evidence="2 3" key="1">
    <citation type="submission" date="2022-08" db="EMBL/GenBank/DDBJ databases">
        <title>Aerococcaceae sp. nov isolated from spoiled eye mask.</title>
        <authorList>
            <person name="Zhou G."/>
            <person name="Xie X.-B."/>
            <person name="Shi Q.-S."/>
            <person name="Wang Y.-S."/>
            <person name="Wen X."/>
            <person name="Peng H."/>
            <person name="Yang X.-J."/>
            <person name="Tao H.-B."/>
            <person name="Huang X.-M."/>
        </authorList>
    </citation>
    <scope>NUCLEOTIDE SEQUENCE [LARGE SCALE GENOMIC DNA]</scope>
    <source>
        <strain evidence="3">DM20194951</strain>
    </source>
</reference>
<dbReference type="Proteomes" id="UP001315967">
    <property type="component" value="Chromosome"/>
</dbReference>
<name>A0ABY5P440_9LACT</name>
<evidence type="ECO:0000313" key="2">
    <source>
        <dbReference type="EMBL" id="UUX33314.1"/>
    </source>
</evidence>
<proteinExistence type="predicted"/>
<dbReference type="RefSeq" id="WP_313792815.1">
    <property type="nucleotide sequence ID" value="NZ_CP102453.1"/>
</dbReference>
<keyword evidence="3" id="KW-1185">Reference proteome</keyword>
<dbReference type="EMBL" id="CP102453">
    <property type="protein sequence ID" value="UUX33314.1"/>
    <property type="molecule type" value="Genomic_DNA"/>
</dbReference>
<feature type="domain" description="Cupin type-2" evidence="1">
    <location>
        <begin position="31"/>
        <end position="99"/>
    </location>
</feature>
<dbReference type="InterPro" id="IPR013096">
    <property type="entry name" value="Cupin_2"/>
</dbReference>
<dbReference type="InterPro" id="IPR011051">
    <property type="entry name" value="RmlC_Cupin_sf"/>
</dbReference>
<accession>A0ABY5P440</accession>
<evidence type="ECO:0000259" key="1">
    <source>
        <dbReference type="Pfam" id="PF07883"/>
    </source>
</evidence>
<organism evidence="2 3">
    <name type="scientific">Fundicoccus culcitae</name>
    <dbReference type="NCBI Taxonomy" id="2969821"/>
    <lineage>
        <taxon>Bacteria</taxon>
        <taxon>Bacillati</taxon>
        <taxon>Bacillota</taxon>
        <taxon>Bacilli</taxon>
        <taxon>Lactobacillales</taxon>
        <taxon>Aerococcaceae</taxon>
        <taxon>Fundicoccus</taxon>
    </lineage>
</organism>
<evidence type="ECO:0000313" key="3">
    <source>
        <dbReference type="Proteomes" id="UP001315967"/>
    </source>
</evidence>
<dbReference type="Gene3D" id="2.60.120.10">
    <property type="entry name" value="Jelly Rolls"/>
    <property type="match status" value="1"/>
</dbReference>
<dbReference type="InterPro" id="IPR014710">
    <property type="entry name" value="RmlC-like_jellyroll"/>
</dbReference>